<dbReference type="EMBL" id="JACIDJ010000008">
    <property type="protein sequence ID" value="MBB3900210.1"/>
    <property type="molecule type" value="Genomic_DNA"/>
</dbReference>
<dbReference type="PROSITE" id="PS51257">
    <property type="entry name" value="PROKAR_LIPOPROTEIN"/>
    <property type="match status" value="1"/>
</dbReference>
<keyword evidence="2" id="KW-0732">Signal</keyword>
<keyword evidence="4" id="KW-1185">Reference proteome</keyword>
<name>A0A840AIA4_9PROT</name>
<accession>A0A840AIA4</accession>
<dbReference type="RefSeq" id="WP_184386437.1">
    <property type="nucleotide sequence ID" value="NZ_JACIDJ010000008.1"/>
</dbReference>
<reference evidence="3 4" key="1">
    <citation type="submission" date="2020-08" db="EMBL/GenBank/DDBJ databases">
        <title>Genomic Encyclopedia of Type Strains, Phase IV (KMG-IV): sequencing the most valuable type-strain genomes for metagenomic binning, comparative biology and taxonomic classification.</title>
        <authorList>
            <person name="Goeker M."/>
        </authorList>
    </citation>
    <scope>NUCLEOTIDE SEQUENCE [LARGE SCALE GENOMIC DNA]</scope>
    <source>
        <strain evidence="3 4">DSM 19979</strain>
    </source>
</reference>
<organism evidence="3 4">
    <name type="scientific">Roseococcus suduntuyensis</name>
    <dbReference type="NCBI Taxonomy" id="455361"/>
    <lineage>
        <taxon>Bacteria</taxon>
        <taxon>Pseudomonadati</taxon>
        <taxon>Pseudomonadota</taxon>
        <taxon>Alphaproteobacteria</taxon>
        <taxon>Acetobacterales</taxon>
        <taxon>Roseomonadaceae</taxon>
        <taxon>Roseococcus</taxon>
    </lineage>
</organism>
<sequence length="46" mass="4831">MKRAVLTLLVLALAAPILAACGRAGPPRPPGPPDQITFPRVYPAPR</sequence>
<comment type="caution">
    <text evidence="3">The sequence shown here is derived from an EMBL/GenBank/DDBJ whole genome shotgun (WGS) entry which is preliminary data.</text>
</comment>
<protein>
    <submittedName>
        <fullName evidence="3">Putative small lipoprotein YifL</fullName>
    </submittedName>
</protein>
<evidence type="ECO:0000313" key="4">
    <source>
        <dbReference type="Proteomes" id="UP000553193"/>
    </source>
</evidence>
<feature type="signal peptide" evidence="2">
    <location>
        <begin position="1"/>
        <end position="19"/>
    </location>
</feature>
<evidence type="ECO:0000313" key="3">
    <source>
        <dbReference type="EMBL" id="MBB3900210.1"/>
    </source>
</evidence>
<evidence type="ECO:0000256" key="2">
    <source>
        <dbReference type="SAM" id="SignalP"/>
    </source>
</evidence>
<feature type="region of interest" description="Disordered" evidence="1">
    <location>
        <begin position="23"/>
        <end position="46"/>
    </location>
</feature>
<evidence type="ECO:0000256" key="1">
    <source>
        <dbReference type="SAM" id="MobiDB-lite"/>
    </source>
</evidence>
<keyword evidence="3" id="KW-0449">Lipoprotein</keyword>
<dbReference type="AlphaFoldDB" id="A0A840AIA4"/>
<dbReference type="Proteomes" id="UP000553193">
    <property type="component" value="Unassembled WGS sequence"/>
</dbReference>
<proteinExistence type="predicted"/>
<gene>
    <name evidence="3" type="ORF">GGQ83_003680</name>
</gene>
<feature type="chain" id="PRO_5032892211" evidence="2">
    <location>
        <begin position="20"/>
        <end position="46"/>
    </location>
</feature>